<dbReference type="EMBL" id="JAJISD010000008">
    <property type="protein sequence ID" value="MCC8430917.1"/>
    <property type="molecule type" value="Genomic_DNA"/>
</dbReference>
<dbReference type="PANTHER" id="PTHR30006">
    <property type="entry name" value="THIAMINE-BINDING PERIPLASMIC PROTEIN-RELATED"/>
    <property type="match status" value="1"/>
</dbReference>
<feature type="chain" id="PRO_5045837474" evidence="3">
    <location>
        <begin position="27"/>
        <end position="350"/>
    </location>
</feature>
<keyword evidence="1 3" id="KW-0732">Signal</keyword>
<feature type="signal peptide" evidence="3">
    <location>
        <begin position="1"/>
        <end position="26"/>
    </location>
</feature>
<dbReference type="RefSeq" id="WP_230552075.1">
    <property type="nucleotide sequence ID" value="NZ_JAJISD010000008.1"/>
</dbReference>
<accession>A0ABS8KYV8</accession>
<organism evidence="4 5">
    <name type="scientific">Reyranella aquatilis</name>
    <dbReference type="NCBI Taxonomy" id="2035356"/>
    <lineage>
        <taxon>Bacteria</taxon>
        <taxon>Pseudomonadati</taxon>
        <taxon>Pseudomonadota</taxon>
        <taxon>Alphaproteobacteria</taxon>
        <taxon>Hyphomicrobiales</taxon>
        <taxon>Reyranellaceae</taxon>
        <taxon>Reyranella</taxon>
    </lineage>
</organism>
<evidence type="ECO:0000313" key="5">
    <source>
        <dbReference type="Proteomes" id="UP001198862"/>
    </source>
</evidence>
<evidence type="ECO:0000256" key="1">
    <source>
        <dbReference type="ARBA" id="ARBA00022729"/>
    </source>
</evidence>
<dbReference type="PIRSF" id="PIRSF002825">
    <property type="entry name" value="CfbpA"/>
    <property type="match status" value="1"/>
</dbReference>
<keyword evidence="5" id="KW-1185">Reference proteome</keyword>
<evidence type="ECO:0000313" key="4">
    <source>
        <dbReference type="EMBL" id="MCC8430917.1"/>
    </source>
</evidence>
<dbReference type="Pfam" id="PF01547">
    <property type="entry name" value="SBP_bac_1"/>
    <property type="match status" value="1"/>
</dbReference>
<dbReference type="InterPro" id="IPR026045">
    <property type="entry name" value="Ferric-bd"/>
</dbReference>
<name>A0ABS8KYV8_9HYPH</name>
<gene>
    <name evidence="4" type="ORF">LJ725_18240</name>
</gene>
<dbReference type="SUPFAM" id="SSF53850">
    <property type="entry name" value="Periplasmic binding protein-like II"/>
    <property type="match status" value="1"/>
</dbReference>
<dbReference type="Gene3D" id="3.40.190.10">
    <property type="entry name" value="Periplasmic binding protein-like II"/>
    <property type="match status" value="2"/>
</dbReference>
<sequence>MRRRQFVAAAAASAALAPLAARVVSAAPAPTALTPELIEAAKKEGKVTYYTAMDLSVAEPMAKAFETRYPGIKVAVERTGAERLFNRIGQEVGSNIRRVDVANSSDAAHFIVWKRQGWLEPFLTPDMAENLPADQRDADGAFVNQRTHLSTIAYNTKLVKPEDAPKGFVDLLDPKYSGKLVKGHPGYSGTIMTATQQLAKALGWEYFDKLSKQKVLQVQSATEPPKRIEAGERAIAVDGSDYLFWMAKERGAPVEIVHAVEGTPQISNPMAIFKSSPNPNAARLLVGWIMSPEGQEFIVKVSGQYPANKRVKAKEGRPALASIKTLPEDPLEVEKTADEIKSRYQRYFKV</sequence>
<evidence type="ECO:0000256" key="3">
    <source>
        <dbReference type="SAM" id="SignalP"/>
    </source>
</evidence>
<dbReference type="Proteomes" id="UP001198862">
    <property type="component" value="Unassembled WGS sequence"/>
</dbReference>
<dbReference type="InterPro" id="IPR006311">
    <property type="entry name" value="TAT_signal"/>
</dbReference>
<evidence type="ECO:0000256" key="2">
    <source>
        <dbReference type="ARBA" id="ARBA00022764"/>
    </source>
</evidence>
<dbReference type="PROSITE" id="PS51318">
    <property type="entry name" value="TAT"/>
    <property type="match status" value="1"/>
</dbReference>
<reference evidence="4 5" key="1">
    <citation type="submission" date="2021-11" db="EMBL/GenBank/DDBJ databases">
        <authorList>
            <person name="Lee D.-H."/>
            <person name="Kim S.-B."/>
        </authorList>
    </citation>
    <scope>NUCLEOTIDE SEQUENCE [LARGE SCALE GENOMIC DNA]</scope>
    <source>
        <strain evidence="4 5">KCTC 52223</strain>
    </source>
</reference>
<comment type="caution">
    <text evidence="4">The sequence shown here is derived from an EMBL/GenBank/DDBJ whole genome shotgun (WGS) entry which is preliminary data.</text>
</comment>
<dbReference type="InterPro" id="IPR006059">
    <property type="entry name" value="SBP"/>
</dbReference>
<keyword evidence="2" id="KW-0574">Periplasm</keyword>
<proteinExistence type="predicted"/>
<protein>
    <submittedName>
        <fullName evidence="4">Extracellular solute-binding protein</fullName>
    </submittedName>
</protein>